<feature type="transmembrane region" description="Helical" evidence="1">
    <location>
        <begin position="120"/>
        <end position="138"/>
    </location>
</feature>
<feature type="transmembrane region" description="Helical" evidence="1">
    <location>
        <begin position="94"/>
        <end position="114"/>
    </location>
</feature>
<feature type="transmembrane region" description="Helical" evidence="1">
    <location>
        <begin position="382"/>
        <end position="401"/>
    </location>
</feature>
<feature type="transmembrane region" description="Helical" evidence="1">
    <location>
        <begin position="347"/>
        <end position="370"/>
    </location>
</feature>
<comment type="caution">
    <text evidence="3">The sequence shown here is derived from an EMBL/GenBank/DDBJ whole genome shotgun (WGS) entry which is preliminary data.</text>
</comment>
<evidence type="ECO:0000313" key="4">
    <source>
        <dbReference type="Proteomes" id="UP000774804"/>
    </source>
</evidence>
<feature type="signal peptide" evidence="2">
    <location>
        <begin position="1"/>
        <end position="18"/>
    </location>
</feature>
<feature type="transmembrane region" description="Helical" evidence="1">
    <location>
        <begin position="534"/>
        <end position="556"/>
    </location>
</feature>
<name>A0A8T1DL87_9STRA</name>
<sequence length="587" mass="64899">MALEAMLLVLQILVNVDCLRTFVAAATAAVPTEFDAVNSSDSQDLFNLLAPPSYVLCVWMQLFLCFTFGVWLGPKSTVGSFIARYSTPASREPLFLSLALGVTSISAILWDSLMLLERRFLAPIALFFVWCGSLPFYLVLDRPHRAPNTLLDVIIFTLGELSVRLYFTWLTGAVVFGVLDTVQYLHGDYFSYTVYVQLLGAMLALAFGAYIQCRDPVVALMATWFLVGLANGKGTYEGDAKETFEKLQTAATVIKPVFLLVLIIDAVRSLRHFLQNFERHSEGSSRSEEHVVIAVRGDPNFNTMEGTWFALINAALFVMQAVVNIVYAKRVVTVAREYETLITPASYALVLWILVYALEAVLVVVDVFVPRYSMFADANQPAQLRLCFGITCILNTIWVFLYVSGHVYASTVVIYALWLAILVLYIYAVNDRNAREIGPFDWILYLCNELPISMYFAWVTTVAFTQLAMSMQHSNHDYLGLTTYVSYLCVVIVLGLLASRYAQDLVVGLVIVWYLIAVSIKHVQFPHSVQCMDIAVRACAGEGAAIIAAVLAIELCQSFMEDSRPPASGMGSGMAVVAGATYGSTSA</sequence>
<feature type="transmembrane region" description="Helical" evidence="1">
    <location>
        <begin position="189"/>
        <end position="210"/>
    </location>
</feature>
<keyword evidence="1" id="KW-1133">Transmembrane helix</keyword>
<feature type="transmembrane region" description="Helical" evidence="1">
    <location>
        <begin position="407"/>
        <end position="428"/>
    </location>
</feature>
<organism evidence="3 4">
    <name type="scientific">Phytophthora cactorum</name>
    <dbReference type="NCBI Taxonomy" id="29920"/>
    <lineage>
        <taxon>Eukaryota</taxon>
        <taxon>Sar</taxon>
        <taxon>Stramenopiles</taxon>
        <taxon>Oomycota</taxon>
        <taxon>Peronosporomycetes</taxon>
        <taxon>Peronosporales</taxon>
        <taxon>Peronosporaceae</taxon>
        <taxon>Phytophthora</taxon>
    </lineage>
</organism>
<keyword evidence="2" id="KW-0732">Signal</keyword>
<evidence type="ECO:0000313" key="3">
    <source>
        <dbReference type="EMBL" id="KAG2941476.1"/>
    </source>
</evidence>
<feature type="transmembrane region" description="Helical" evidence="1">
    <location>
        <begin position="306"/>
        <end position="327"/>
    </location>
</feature>
<feature type="transmembrane region" description="Helical" evidence="1">
    <location>
        <begin position="478"/>
        <end position="498"/>
    </location>
</feature>
<accession>A0A8T1DL87</accession>
<dbReference type="VEuPathDB" id="FungiDB:PC110_g21358"/>
<feature type="transmembrane region" description="Helical" evidence="1">
    <location>
        <begin position="440"/>
        <end position="458"/>
    </location>
</feature>
<dbReference type="AlphaFoldDB" id="A0A8T1DL87"/>
<gene>
    <name evidence="3" type="ORF">PC115_g1918</name>
</gene>
<keyword evidence="1" id="KW-0812">Transmembrane</keyword>
<feature type="transmembrane region" description="Helical" evidence="1">
    <location>
        <begin position="52"/>
        <end position="73"/>
    </location>
</feature>
<proteinExistence type="predicted"/>
<dbReference type="EMBL" id="RCMI01000026">
    <property type="protein sequence ID" value="KAG2941476.1"/>
    <property type="molecule type" value="Genomic_DNA"/>
</dbReference>
<dbReference type="PANTHER" id="PTHR33802:SF2">
    <property type="entry name" value="EF-HAND DOMAIN-CONTAINING PROTEIN"/>
    <property type="match status" value="1"/>
</dbReference>
<feature type="transmembrane region" description="Helical" evidence="1">
    <location>
        <begin position="505"/>
        <end position="522"/>
    </location>
</feature>
<reference evidence="3" key="1">
    <citation type="submission" date="2018-10" db="EMBL/GenBank/DDBJ databases">
        <title>Effector identification in a new, highly contiguous assembly of the strawberry crown rot pathogen Phytophthora cactorum.</title>
        <authorList>
            <person name="Armitage A.D."/>
            <person name="Nellist C.F."/>
            <person name="Bates H."/>
            <person name="Vickerstaff R.J."/>
            <person name="Harrison R.J."/>
        </authorList>
    </citation>
    <scope>NUCLEOTIDE SEQUENCE</scope>
    <source>
        <strain evidence="3">4032</strain>
    </source>
</reference>
<feature type="chain" id="PRO_5035904935" evidence="2">
    <location>
        <begin position="19"/>
        <end position="587"/>
    </location>
</feature>
<dbReference type="Proteomes" id="UP000774804">
    <property type="component" value="Unassembled WGS sequence"/>
</dbReference>
<keyword evidence="1" id="KW-0472">Membrane</keyword>
<dbReference type="VEuPathDB" id="FungiDB:PC110_g21357"/>
<dbReference type="PANTHER" id="PTHR33802">
    <property type="entry name" value="SI:CH211-161H7.5-RELATED"/>
    <property type="match status" value="1"/>
</dbReference>
<evidence type="ECO:0000256" key="2">
    <source>
        <dbReference type="SAM" id="SignalP"/>
    </source>
</evidence>
<evidence type="ECO:0000256" key="1">
    <source>
        <dbReference type="SAM" id="Phobius"/>
    </source>
</evidence>
<protein>
    <submittedName>
        <fullName evidence="3">Uncharacterized protein</fullName>
    </submittedName>
</protein>